<feature type="region of interest" description="Disordered" evidence="1">
    <location>
        <begin position="1"/>
        <end position="20"/>
    </location>
</feature>
<organism evidence="2 3">
    <name type="scientific">Cytobacillus spartinae</name>
    <dbReference type="NCBI Taxonomy" id="3299023"/>
    <lineage>
        <taxon>Bacteria</taxon>
        <taxon>Bacillati</taxon>
        <taxon>Bacillota</taxon>
        <taxon>Bacilli</taxon>
        <taxon>Bacillales</taxon>
        <taxon>Bacillaceae</taxon>
        <taxon>Cytobacillus</taxon>
    </lineage>
</organism>
<evidence type="ECO:0000256" key="1">
    <source>
        <dbReference type="SAM" id="MobiDB-lite"/>
    </source>
</evidence>
<sequence>MGKESSVEKATSSRLGNLRPEYPISGWDHDVVHRLPELRRRILV</sequence>
<reference evidence="2 3" key="1">
    <citation type="submission" date="2024-08" db="EMBL/GenBank/DDBJ databases">
        <title>Two novel Cytobacillus novel species.</title>
        <authorList>
            <person name="Liu G."/>
        </authorList>
    </citation>
    <scope>NUCLEOTIDE SEQUENCE [LARGE SCALE GENOMIC DNA]</scope>
    <source>
        <strain evidence="2 3">FJAT-54145</strain>
    </source>
</reference>
<protein>
    <submittedName>
        <fullName evidence="2">Uncharacterized protein</fullName>
    </submittedName>
</protein>
<dbReference type="RefSeq" id="WP_389360801.1">
    <property type="nucleotide sequence ID" value="NZ_JBIACK010000004.1"/>
</dbReference>
<comment type="caution">
    <text evidence="2">The sequence shown here is derived from an EMBL/GenBank/DDBJ whole genome shotgun (WGS) entry which is preliminary data.</text>
</comment>
<accession>A0ABW6KA17</accession>
<name>A0ABW6KA17_9BACI</name>
<gene>
    <name evidence="2" type="ORF">ACFYKX_10450</name>
</gene>
<evidence type="ECO:0000313" key="3">
    <source>
        <dbReference type="Proteomes" id="UP001601059"/>
    </source>
</evidence>
<evidence type="ECO:0000313" key="2">
    <source>
        <dbReference type="EMBL" id="MFE8701037.1"/>
    </source>
</evidence>
<dbReference type="Proteomes" id="UP001601059">
    <property type="component" value="Unassembled WGS sequence"/>
</dbReference>
<dbReference type="EMBL" id="JBIACK010000004">
    <property type="protein sequence ID" value="MFE8701037.1"/>
    <property type="molecule type" value="Genomic_DNA"/>
</dbReference>
<proteinExistence type="predicted"/>
<keyword evidence="3" id="KW-1185">Reference proteome</keyword>